<evidence type="ECO:0000313" key="3">
    <source>
        <dbReference type="Proteomes" id="UP000778578"/>
    </source>
</evidence>
<dbReference type="RefSeq" id="WP_222960925.1">
    <property type="nucleotide sequence ID" value="NZ_JAINZZ010000003.1"/>
</dbReference>
<evidence type="ECO:0000313" key="2">
    <source>
        <dbReference type="EMBL" id="MBY8876757.1"/>
    </source>
</evidence>
<sequence>MSSADEPEPTPDAGSDGASEAAGTASPGSASPSGPVAGSAQGGSALVFDDPLDRPSPDDSDRGWGGAHSGSADDDFTRFFNEKPPHHL</sequence>
<dbReference type="EMBL" id="JAINZZ010000003">
    <property type="protein sequence ID" value="MBY8876757.1"/>
    <property type="molecule type" value="Genomic_DNA"/>
</dbReference>
<feature type="region of interest" description="Disordered" evidence="1">
    <location>
        <begin position="1"/>
        <end position="88"/>
    </location>
</feature>
<accession>A0ABS7Q0T9</accession>
<proteinExistence type="predicted"/>
<gene>
    <name evidence="2" type="ORF">K7862_03755</name>
</gene>
<feature type="compositionally biased region" description="Basic and acidic residues" evidence="1">
    <location>
        <begin position="75"/>
        <end position="88"/>
    </location>
</feature>
<organism evidence="2 3">
    <name type="scientific">Actinacidiphila acidipaludis</name>
    <dbReference type="NCBI Taxonomy" id="2873382"/>
    <lineage>
        <taxon>Bacteria</taxon>
        <taxon>Bacillati</taxon>
        <taxon>Actinomycetota</taxon>
        <taxon>Actinomycetes</taxon>
        <taxon>Kitasatosporales</taxon>
        <taxon>Streptomycetaceae</taxon>
        <taxon>Actinacidiphila</taxon>
    </lineage>
</organism>
<evidence type="ECO:0000256" key="1">
    <source>
        <dbReference type="SAM" id="MobiDB-lite"/>
    </source>
</evidence>
<name>A0ABS7Q0T9_9ACTN</name>
<feature type="compositionally biased region" description="Low complexity" evidence="1">
    <location>
        <begin position="13"/>
        <end position="45"/>
    </location>
</feature>
<protein>
    <submittedName>
        <fullName evidence="2">Uncharacterized protein</fullName>
    </submittedName>
</protein>
<keyword evidence="3" id="KW-1185">Reference proteome</keyword>
<reference evidence="2 3" key="1">
    <citation type="submission" date="2021-08" db="EMBL/GenBank/DDBJ databases">
        <title>WGS of actinomycetes from Thailand.</title>
        <authorList>
            <person name="Thawai C."/>
        </authorList>
    </citation>
    <scope>NUCLEOTIDE SEQUENCE [LARGE SCALE GENOMIC DNA]</scope>
    <source>
        <strain evidence="2 3">PLK6-54</strain>
    </source>
</reference>
<feature type="compositionally biased region" description="Basic and acidic residues" evidence="1">
    <location>
        <begin position="51"/>
        <end position="62"/>
    </location>
</feature>
<dbReference type="Proteomes" id="UP000778578">
    <property type="component" value="Unassembled WGS sequence"/>
</dbReference>
<comment type="caution">
    <text evidence="2">The sequence shown here is derived from an EMBL/GenBank/DDBJ whole genome shotgun (WGS) entry which is preliminary data.</text>
</comment>